<evidence type="ECO:0000313" key="7">
    <source>
        <dbReference type="EMBL" id="ANE46244.1"/>
    </source>
</evidence>
<evidence type="ECO:0000259" key="5">
    <source>
        <dbReference type="SMART" id="SM00062"/>
    </source>
</evidence>
<proteinExistence type="inferred from homology"/>
<dbReference type="GO" id="GO:0006865">
    <property type="term" value="P:amino acid transport"/>
    <property type="evidence" value="ECO:0007669"/>
    <property type="project" value="TreeGrafter"/>
</dbReference>
<dbReference type="InterPro" id="IPR051455">
    <property type="entry name" value="Bact_solute-bind_prot3"/>
</dbReference>
<sequence length="294" mass="31691">MRNGARNRGWIVSLLMVMVLVLLAACGNGNNNGANGGNGNAPEGNGTNGGNGAAESGLVADIKERGKLVAGVKFDTKLFGLKDPGTGNVEGFDIDIAKALAKKLFGDESKLELKEVTSQTRIPMLNNGEIDLIVATMTITEKRKEEVDFSEVYFKAGQSLLVKKGSAIKGLDDVTKDTKVLGVKGATSIKNIEEKVAGLKVQQYQNYQEAFTALKAGQGEVLTTDNAILFGMTQQDPNYELAGDIFTDEPYGMAMKKGETEWVTYVNEFLAELKSSGEYDKIYEKWIGEKPAAE</sequence>
<dbReference type="Proteomes" id="UP000076927">
    <property type="component" value="Chromosome"/>
</dbReference>
<protein>
    <submittedName>
        <fullName evidence="7">Amino acid ABC transporter substrate-binding protein</fullName>
    </submittedName>
</protein>
<evidence type="ECO:0000256" key="1">
    <source>
        <dbReference type="ARBA" id="ARBA00010333"/>
    </source>
</evidence>
<dbReference type="PANTHER" id="PTHR30085">
    <property type="entry name" value="AMINO ACID ABC TRANSPORTER PERMEASE"/>
    <property type="match status" value="1"/>
</dbReference>
<dbReference type="GO" id="GO:0005576">
    <property type="term" value="C:extracellular region"/>
    <property type="evidence" value="ECO:0007669"/>
    <property type="project" value="TreeGrafter"/>
</dbReference>
<dbReference type="EMBL" id="CP011388">
    <property type="protein sequence ID" value="ANE46244.1"/>
    <property type="molecule type" value="Genomic_DNA"/>
</dbReference>
<feature type="domain" description="Ionotropic glutamate receptor C-terminal" evidence="6">
    <location>
        <begin position="67"/>
        <end position="289"/>
    </location>
</feature>
<feature type="domain" description="Solute-binding protein family 3/N-terminal" evidence="5">
    <location>
        <begin position="67"/>
        <end position="290"/>
    </location>
</feature>
<dbReference type="InterPro" id="IPR018313">
    <property type="entry name" value="SBP_3_CS"/>
</dbReference>
<dbReference type="InterPro" id="IPR001638">
    <property type="entry name" value="Solute-binding_3/MltF_N"/>
</dbReference>
<dbReference type="RefSeq" id="WP_068605779.1">
    <property type="nucleotide sequence ID" value="NZ_CP011388.1"/>
</dbReference>
<evidence type="ECO:0000313" key="8">
    <source>
        <dbReference type="Proteomes" id="UP000076927"/>
    </source>
</evidence>
<dbReference type="OrthoDB" id="115856at2"/>
<dbReference type="SMART" id="SM00079">
    <property type="entry name" value="PBPe"/>
    <property type="match status" value="1"/>
</dbReference>
<dbReference type="Pfam" id="PF00497">
    <property type="entry name" value="SBP_bac_3"/>
    <property type="match status" value="1"/>
</dbReference>
<gene>
    <name evidence="7" type="ORF">SY83_08130</name>
</gene>
<reference evidence="7 8" key="1">
    <citation type="submission" date="2015-01" db="EMBL/GenBank/DDBJ databases">
        <title>Paenibacillus swuensis/DY6/whole genome sequencing.</title>
        <authorList>
            <person name="Kim M.K."/>
            <person name="Srinivasan S."/>
            <person name="Lee J.-J."/>
        </authorList>
    </citation>
    <scope>NUCLEOTIDE SEQUENCE [LARGE SCALE GENOMIC DNA]</scope>
    <source>
        <strain evidence="7 8">DY6</strain>
    </source>
</reference>
<accession>A0A172TH80</accession>
<dbReference type="GO" id="GO:0016020">
    <property type="term" value="C:membrane"/>
    <property type="evidence" value="ECO:0007669"/>
    <property type="project" value="InterPro"/>
</dbReference>
<dbReference type="InterPro" id="IPR001320">
    <property type="entry name" value="Iontro_rcpt_C"/>
</dbReference>
<dbReference type="SMART" id="SM00062">
    <property type="entry name" value="PBPb"/>
    <property type="match status" value="1"/>
</dbReference>
<evidence type="ECO:0000256" key="3">
    <source>
        <dbReference type="ARBA" id="ARBA00022729"/>
    </source>
</evidence>
<keyword evidence="8" id="KW-1185">Reference proteome</keyword>
<comment type="similarity">
    <text evidence="1 4">Belongs to the bacterial solute-binding protein 3 family.</text>
</comment>
<dbReference type="Gene3D" id="3.40.190.10">
    <property type="entry name" value="Periplasmic binding protein-like II"/>
    <property type="match status" value="2"/>
</dbReference>
<keyword evidence="2" id="KW-0813">Transport</keyword>
<dbReference type="STRING" id="1178515.SY83_08130"/>
<keyword evidence="3" id="KW-0732">Signal</keyword>
<dbReference type="GO" id="GO:0015276">
    <property type="term" value="F:ligand-gated monoatomic ion channel activity"/>
    <property type="evidence" value="ECO:0007669"/>
    <property type="project" value="InterPro"/>
</dbReference>
<dbReference type="PANTHER" id="PTHR30085:SF6">
    <property type="entry name" value="ABC TRANSPORTER GLUTAMINE-BINDING PROTEIN GLNH"/>
    <property type="match status" value="1"/>
</dbReference>
<dbReference type="PROSITE" id="PS51257">
    <property type="entry name" value="PROKAR_LIPOPROTEIN"/>
    <property type="match status" value="1"/>
</dbReference>
<dbReference type="AlphaFoldDB" id="A0A172TH80"/>
<name>A0A172TH80_9BACL</name>
<dbReference type="PATRIC" id="fig|1178515.4.peg.1615"/>
<evidence type="ECO:0000256" key="4">
    <source>
        <dbReference type="RuleBase" id="RU003744"/>
    </source>
</evidence>
<dbReference type="PROSITE" id="PS01039">
    <property type="entry name" value="SBP_BACTERIAL_3"/>
    <property type="match status" value="1"/>
</dbReference>
<evidence type="ECO:0000256" key="2">
    <source>
        <dbReference type="ARBA" id="ARBA00022448"/>
    </source>
</evidence>
<dbReference type="SUPFAM" id="SSF53850">
    <property type="entry name" value="Periplasmic binding protein-like II"/>
    <property type="match status" value="1"/>
</dbReference>
<evidence type="ECO:0000259" key="6">
    <source>
        <dbReference type="SMART" id="SM00079"/>
    </source>
</evidence>
<dbReference type="GO" id="GO:0030288">
    <property type="term" value="C:outer membrane-bounded periplasmic space"/>
    <property type="evidence" value="ECO:0007669"/>
    <property type="project" value="TreeGrafter"/>
</dbReference>
<organism evidence="7 8">
    <name type="scientific">Paenibacillus swuensis</name>
    <dbReference type="NCBI Taxonomy" id="1178515"/>
    <lineage>
        <taxon>Bacteria</taxon>
        <taxon>Bacillati</taxon>
        <taxon>Bacillota</taxon>
        <taxon>Bacilli</taxon>
        <taxon>Bacillales</taxon>
        <taxon>Paenibacillaceae</taxon>
        <taxon>Paenibacillus</taxon>
    </lineage>
</organism>
<dbReference type="KEGG" id="pswu:SY83_08130"/>